<evidence type="ECO:0000313" key="3">
    <source>
        <dbReference type="EMBL" id="RGL06874.1"/>
    </source>
</evidence>
<dbReference type="InterPro" id="IPR036397">
    <property type="entry name" value="RNaseH_sf"/>
</dbReference>
<dbReference type="Gene3D" id="3.30.420.10">
    <property type="entry name" value="Ribonuclease H-like superfamily/Ribonuclease H"/>
    <property type="match status" value="1"/>
</dbReference>
<dbReference type="GO" id="GO:0015074">
    <property type="term" value="P:DNA integration"/>
    <property type="evidence" value="ECO:0007669"/>
    <property type="project" value="InterPro"/>
</dbReference>
<dbReference type="PROSITE" id="PS50994">
    <property type="entry name" value="INTEGRASE"/>
    <property type="match status" value="1"/>
</dbReference>
<comment type="caution">
    <text evidence="3">The sequence shown here is derived from an EMBL/GenBank/DDBJ whole genome shotgun (WGS) entry which is preliminary data.</text>
</comment>
<reference evidence="3 4" key="1">
    <citation type="submission" date="2018-08" db="EMBL/GenBank/DDBJ databases">
        <title>A genome reference for cultivated species of the human gut microbiota.</title>
        <authorList>
            <person name="Zou Y."/>
            <person name="Xue W."/>
            <person name="Luo G."/>
        </authorList>
    </citation>
    <scope>NUCLEOTIDE SEQUENCE [LARGE SCALE GENOMIC DNA]</scope>
    <source>
        <strain evidence="3 4">TF08-14</strain>
    </source>
</reference>
<accession>A0A3E4QNL8</accession>
<gene>
    <name evidence="3" type="ORF">DXC81_11320</name>
</gene>
<dbReference type="GO" id="GO:0003676">
    <property type="term" value="F:nucleic acid binding"/>
    <property type="evidence" value="ECO:0007669"/>
    <property type="project" value="InterPro"/>
</dbReference>
<proteinExistence type="predicted"/>
<dbReference type="PANTHER" id="PTHR35004">
    <property type="entry name" value="TRANSPOSASE RV3428C-RELATED"/>
    <property type="match status" value="1"/>
</dbReference>
<name>A0A3E4QNL8_9ACTN</name>
<dbReference type="AlphaFoldDB" id="A0A3E4QNL8"/>
<dbReference type="EMBL" id="QSRJ01000026">
    <property type="protein sequence ID" value="RGL06874.1"/>
    <property type="molecule type" value="Genomic_DNA"/>
</dbReference>
<dbReference type="SUPFAM" id="SSF53098">
    <property type="entry name" value="Ribonuclease H-like"/>
    <property type="match status" value="1"/>
</dbReference>
<evidence type="ECO:0000259" key="2">
    <source>
        <dbReference type="PROSITE" id="PS50994"/>
    </source>
</evidence>
<dbReference type="InterPro" id="IPR012337">
    <property type="entry name" value="RNaseH-like_sf"/>
</dbReference>
<protein>
    <submittedName>
        <fullName evidence="3">Transposase</fullName>
    </submittedName>
</protein>
<dbReference type="PANTHER" id="PTHR35004:SF7">
    <property type="entry name" value="INTEGRASE PROTEIN"/>
    <property type="match status" value="1"/>
</dbReference>
<feature type="region of interest" description="Disordered" evidence="1">
    <location>
        <begin position="367"/>
        <end position="402"/>
    </location>
</feature>
<dbReference type="Proteomes" id="UP000260943">
    <property type="component" value="Unassembled WGS sequence"/>
</dbReference>
<dbReference type="InterPro" id="IPR001584">
    <property type="entry name" value="Integrase_cat-core"/>
</dbReference>
<evidence type="ECO:0000313" key="4">
    <source>
        <dbReference type="Proteomes" id="UP000260943"/>
    </source>
</evidence>
<evidence type="ECO:0000256" key="1">
    <source>
        <dbReference type="SAM" id="MobiDB-lite"/>
    </source>
</evidence>
<organism evidence="3 4">
    <name type="scientific">Collinsella tanakaei</name>
    <dbReference type="NCBI Taxonomy" id="626935"/>
    <lineage>
        <taxon>Bacteria</taxon>
        <taxon>Bacillati</taxon>
        <taxon>Actinomycetota</taxon>
        <taxon>Coriobacteriia</taxon>
        <taxon>Coriobacteriales</taxon>
        <taxon>Coriobacteriaceae</taxon>
        <taxon>Collinsella</taxon>
    </lineage>
</organism>
<feature type="domain" description="Integrase catalytic" evidence="2">
    <location>
        <begin position="119"/>
        <end position="292"/>
    </location>
</feature>
<sequence length="416" mass="45922">MGHDRASGGFDPGAVNLAEFQRLTGLSRSRAGTLRKKGFSCVHGRTGSRAETTVLTGFEDELDGLIRSGATNSSACFDRIRAKGYPGGPARVKEYIAARSHLAPPARRAGPSRGTGMRFATEPGEAYQMDWGFVDALDPAGNERRMACFAMACHHCGTCYVEFFPNARQENLFIGMVRGFVVPGVPRRVPTDNMRSVVVRRGADGRPVWQADYEAFMRCVGFETRLCEPYRPYTKGKAERLVRFAKGNFVAGRTFSDITDLNARALEWRASQSNRWRRSSGTVPADVHAASCLPATREIEMTAEVAMRLCPERKISFDGFVCYEGRRFGVPCWHDKPTCRVNREGEWIHIYSADMLAEIAVHAASRGRRDGSRPDQWAAASAPEELPTAPVTASVALSPAPPRAAGLEKFDFERRC</sequence>